<evidence type="ECO:0000313" key="6">
    <source>
        <dbReference type="EMBL" id="GAA5142250.1"/>
    </source>
</evidence>
<keyword evidence="2" id="KW-0808">Transferase</keyword>
<evidence type="ECO:0000313" key="7">
    <source>
        <dbReference type="Proteomes" id="UP001500804"/>
    </source>
</evidence>
<organism evidence="6 7">
    <name type="scientific">Pseudonocardia adelaidensis</name>
    <dbReference type="NCBI Taxonomy" id="648754"/>
    <lineage>
        <taxon>Bacteria</taxon>
        <taxon>Bacillati</taxon>
        <taxon>Actinomycetota</taxon>
        <taxon>Actinomycetes</taxon>
        <taxon>Pseudonocardiales</taxon>
        <taxon>Pseudonocardiaceae</taxon>
        <taxon>Pseudonocardia</taxon>
    </lineage>
</organism>
<feature type="domain" description="Malonyl-CoA:ACP transacylase (MAT)" evidence="5">
    <location>
        <begin position="22"/>
        <end position="310"/>
    </location>
</feature>
<dbReference type="Proteomes" id="UP001500804">
    <property type="component" value="Unassembled WGS sequence"/>
</dbReference>
<keyword evidence="3" id="KW-0012">Acyltransferase</keyword>
<evidence type="ECO:0000256" key="1">
    <source>
        <dbReference type="ARBA" id="ARBA00013258"/>
    </source>
</evidence>
<sequence>MGTTHSGTHPGPGLLRAVIALLAPGQGSQTPGMLDPWLDDPAAEETLARWSDSTGLDLRRLGTTAGADEIKDTAVTQPLVVAGALLAASRLTARTALPAAAPAAGHSVGELAAAAVAEVLTADAAVSLAAVRGREMAAACALAPTGMSAVLGGKPDEVLAKLAELGLDPANRNGAGQVVAAGPRSALAELAAAPPERARVIPLQVAGAFHTRFMKPAEDAMRAHAETVTPADPVRPLLSNADGEVVTDGADALRRLVAQVTVPVRWDACMARLRELGVTAVIELPPAGTLVGLVKRDLKGTATLALKTPDDLDRAVDLITEHAGADT</sequence>
<keyword evidence="7" id="KW-1185">Reference proteome</keyword>
<reference evidence="7" key="1">
    <citation type="journal article" date="2019" name="Int. J. Syst. Evol. Microbiol.">
        <title>The Global Catalogue of Microorganisms (GCM) 10K type strain sequencing project: providing services to taxonomists for standard genome sequencing and annotation.</title>
        <authorList>
            <consortium name="The Broad Institute Genomics Platform"/>
            <consortium name="The Broad Institute Genome Sequencing Center for Infectious Disease"/>
            <person name="Wu L."/>
            <person name="Ma J."/>
        </authorList>
    </citation>
    <scope>NUCLEOTIDE SEQUENCE [LARGE SCALE GENOMIC DNA]</scope>
    <source>
        <strain evidence="7">JCM 18302</strain>
    </source>
</reference>
<protein>
    <recommendedName>
        <fullName evidence="1">[acyl-carrier-protein] S-malonyltransferase</fullName>
        <ecNumber evidence="1">2.3.1.39</ecNumber>
    </recommendedName>
</protein>
<dbReference type="Pfam" id="PF00698">
    <property type="entry name" value="Acyl_transf_1"/>
    <property type="match status" value="1"/>
</dbReference>
<comment type="catalytic activity">
    <reaction evidence="4">
        <text>holo-[ACP] + malonyl-CoA = malonyl-[ACP] + CoA</text>
        <dbReference type="Rhea" id="RHEA:41792"/>
        <dbReference type="Rhea" id="RHEA-COMP:9623"/>
        <dbReference type="Rhea" id="RHEA-COMP:9685"/>
        <dbReference type="ChEBI" id="CHEBI:57287"/>
        <dbReference type="ChEBI" id="CHEBI:57384"/>
        <dbReference type="ChEBI" id="CHEBI:64479"/>
        <dbReference type="ChEBI" id="CHEBI:78449"/>
        <dbReference type="EC" id="2.3.1.39"/>
    </reaction>
</comment>
<dbReference type="InterPro" id="IPR014043">
    <property type="entry name" value="Acyl_transferase_dom"/>
</dbReference>
<dbReference type="PANTHER" id="PTHR42681">
    <property type="entry name" value="MALONYL-COA-ACYL CARRIER PROTEIN TRANSACYLASE, MITOCHONDRIAL"/>
    <property type="match status" value="1"/>
</dbReference>
<dbReference type="Gene3D" id="3.40.366.10">
    <property type="entry name" value="Malonyl-Coenzyme A Acyl Carrier Protein, domain 2"/>
    <property type="match status" value="1"/>
</dbReference>
<name>A0ABP9PCY4_9PSEU</name>
<dbReference type="EC" id="2.3.1.39" evidence="1"/>
<dbReference type="SMART" id="SM00827">
    <property type="entry name" value="PKS_AT"/>
    <property type="match status" value="1"/>
</dbReference>
<proteinExistence type="predicted"/>
<dbReference type="InterPro" id="IPR016036">
    <property type="entry name" value="Malonyl_transacylase_ACP-bd"/>
</dbReference>
<dbReference type="SUPFAM" id="SSF55048">
    <property type="entry name" value="Probable ACP-binding domain of malonyl-CoA ACP transacylase"/>
    <property type="match status" value="1"/>
</dbReference>
<dbReference type="SUPFAM" id="SSF52151">
    <property type="entry name" value="FabD/lysophospholipase-like"/>
    <property type="match status" value="1"/>
</dbReference>
<evidence type="ECO:0000256" key="3">
    <source>
        <dbReference type="ARBA" id="ARBA00023315"/>
    </source>
</evidence>
<dbReference type="InterPro" id="IPR050858">
    <property type="entry name" value="Mal-CoA-ACP_Trans/PKS_FabD"/>
</dbReference>
<dbReference type="InterPro" id="IPR001227">
    <property type="entry name" value="Ac_transferase_dom_sf"/>
</dbReference>
<evidence type="ECO:0000256" key="4">
    <source>
        <dbReference type="ARBA" id="ARBA00048462"/>
    </source>
</evidence>
<dbReference type="InterPro" id="IPR016035">
    <property type="entry name" value="Acyl_Trfase/lysoPLipase"/>
</dbReference>
<evidence type="ECO:0000256" key="2">
    <source>
        <dbReference type="ARBA" id="ARBA00022679"/>
    </source>
</evidence>
<dbReference type="Gene3D" id="3.30.70.250">
    <property type="entry name" value="Malonyl-CoA ACP transacylase, ACP-binding"/>
    <property type="match status" value="1"/>
</dbReference>
<accession>A0ABP9PCY4</accession>
<dbReference type="EMBL" id="BAABJO010000059">
    <property type="protein sequence ID" value="GAA5142250.1"/>
    <property type="molecule type" value="Genomic_DNA"/>
</dbReference>
<gene>
    <name evidence="6" type="ORF">GCM10023320_82310</name>
</gene>
<comment type="caution">
    <text evidence="6">The sequence shown here is derived from an EMBL/GenBank/DDBJ whole genome shotgun (WGS) entry which is preliminary data.</text>
</comment>
<evidence type="ECO:0000259" key="5">
    <source>
        <dbReference type="SMART" id="SM00827"/>
    </source>
</evidence>
<dbReference type="PANTHER" id="PTHR42681:SF1">
    <property type="entry name" value="MALONYL-COA-ACYL CARRIER PROTEIN TRANSACYLASE, MITOCHONDRIAL"/>
    <property type="match status" value="1"/>
</dbReference>